<sequence length="150" mass="16857">MFHSEGGPIRIYSRSGARSRARSRSHVFQLLAARPKLIIVSITSVFLFYPCFTAFSASSDTSTDPAAKVQDVKRYRMVVLPWHRPLRLVSHSGRKCLSRGRDACFTDLESSFRSDEDSWYSRMHRENASAATCAIGEHGADLLSCRASLR</sequence>
<accession>A0A1Y2A8G3</accession>
<reference evidence="1 2" key="1">
    <citation type="submission" date="2016-07" db="EMBL/GenBank/DDBJ databases">
        <title>Pervasive Adenine N6-methylation of Active Genes in Fungi.</title>
        <authorList>
            <consortium name="DOE Joint Genome Institute"/>
            <person name="Mondo S.J."/>
            <person name="Dannebaum R.O."/>
            <person name="Kuo R.C."/>
            <person name="Labutti K."/>
            <person name="Haridas S."/>
            <person name="Kuo A."/>
            <person name="Salamov A."/>
            <person name="Ahrendt S.R."/>
            <person name="Lipzen A."/>
            <person name="Sullivan W."/>
            <person name="Andreopoulos W.B."/>
            <person name="Clum A."/>
            <person name="Lindquist E."/>
            <person name="Daum C."/>
            <person name="Ramamoorthy G.K."/>
            <person name="Gryganskyi A."/>
            <person name="Culley D."/>
            <person name="Magnuson J.K."/>
            <person name="James T.Y."/>
            <person name="O'Malley M.A."/>
            <person name="Stajich J.E."/>
            <person name="Spatafora J.W."/>
            <person name="Visel A."/>
            <person name="Grigoriev I.V."/>
        </authorList>
    </citation>
    <scope>NUCLEOTIDE SEQUENCE [LARGE SCALE GENOMIC DNA]</scope>
    <source>
        <strain evidence="1 2">CBS 115471</strain>
    </source>
</reference>
<dbReference type="EMBL" id="MCFA01000005">
    <property type="protein sequence ID" value="ORY18806.1"/>
    <property type="molecule type" value="Genomic_DNA"/>
</dbReference>
<keyword evidence="2" id="KW-1185">Reference proteome</keyword>
<evidence type="ECO:0000313" key="1">
    <source>
        <dbReference type="EMBL" id="ORY18806.1"/>
    </source>
</evidence>
<organism evidence="1 2">
    <name type="scientific">Clohesyomyces aquaticus</name>
    <dbReference type="NCBI Taxonomy" id="1231657"/>
    <lineage>
        <taxon>Eukaryota</taxon>
        <taxon>Fungi</taxon>
        <taxon>Dikarya</taxon>
        <taxon>Ascomycota</taxon>
        <taxon>Pezizomycotina</taxon>
        <taxon>Dothideomycetes</taxon>
        <taxon>Pleosporomycetidae</taxon>
        <taxon>Pleosporales</taxon>
        <taxon>Lindgomycetaceae</taxon>
        <taxon>Clohesyomyces</taxon>
    </lineage>
</organism>
<dbReference type="AlphaFoldDB" id="A0A1Y2A8G3"/>
<dbReference type="Proteomes" id="UP000193144">
    <property type="component" value="Unassembled WGS sequence"/>
</dbReference>
<gene>
    <name evidence="1" type="ORF">BCR34DRAFT_294929</name>
</gene>
<comment type="caution">
    <text evidence="1">The sequence shown here is derived from an EMBL/GenBank/DDBJ whole genome shotgun (WGS) entry which is preliminary data.</text>
</comment>
<proteinExistence type="predicted"/>
<evidence type="ECO:0000313" key="2">
    <source>
        <dbReference type="Proteomes" id="UP000193144"/>
    </source>
</evidence>
<protein>
    <submittedName>
        <fullName evidence="1">Uncharacterized protein</fullName>
    </submittedName>
</protein>
<name>A0A1Y2A8G3_9PLEO</name>